<dbReference type="CDD" id="cd22907">
    <property type="entry name" value="HFD_NFYB"/>
    <property type="match status" value="1"/>
</dbReference>
<feature type="region of interest" description="Disordered" evidence="6">
    <location>
        <begin position="133"/>
        <end position="171"/>
    </location>
</feature>
<comment type="caution">
    <text evidence="9">The sequence shown here is derived from an EMBL/GenBank/DDBJ whole genome shotgun (WGS) entry which is preliminary data.</text>
</comment>
<keyword evidence="5" id="KW-0804">Transcription</keyword>
<feature type="domain" description="F-box/LRR-repeat protein 15/At3g58940/PEG3-like LRR" evidence="8">
    <location>
        <begin position="299"/>
        <end position="490"/>
    </location>
</feature>
<dbReference type="GO" id="GO:0001228">
    <property type="term" value="F:DNA-binding transcription activator activity, RNA polymerase II-specific"/>
    <property type="evidence" value="ECO:0007669"/>
    <property type="project" value="InterPro"/>
</dbReference>
<gene>
    <name evidence="9" type="ORF">DVH24_032490</name>
</gene>
<accession>A0A498J8I8</accession>
<evidence type="ECO:0000256" key="2">
    <source>
        <dbReference type="ARBA" id="ARBA00023015"/>
    </source>
</evidence>
<feature type="compositionally biased region" description="Gly residues" evidence="6">
    <location>
        <begin position="97"/>
        <end position="108"/>
    </location>
</feature>
<dbReference type="Gene3D" id="3.80.10.10">
    <property type="entry name" value="Ribonuclease Inhibitor"/>
    <property type="match status" value="1"/>
</dbReference>
<evidence type="ECO:0000259" key="7">
    <source>
        <dbReference type="Pfam" id="PF00808"/>
    </source>
</evidence>
<evidence type="ECO:0000256" key="4">
    <source>
        <dbReference type="ARBA" id="ARBA00023159"/>
    </source>
</evidence>
<dbReference type="PANTHER" id="PTHR11064">
    <property type="entry name" value="CCAAT-BINDING TRANSCRIPTION FACTOR-RELATED"/>
    <property type="match status" value="1"/>
</dbReference>
<dbReference type="Pfam" id="PF24758">
    <property type="entry name" value="LRR_At5g56370"/>
    <property type="match status" value="1"/>
</dbReference>
<keyword evidence="2" id="KW-0805">Transcription regulation</keyword>
<dbReference type="SUPFAM" id="SSF47113">
    <property type="entry name" value="Histone-fold"/>
    <property type="match status" value="1"/>
</dbReference>
<keyword evidence="4" id="KW-0010">Activator</keyword>
<evidence type="ECO:0000313" key="10">
    <source>
        <dbReference type="Proteomes" id="UP000290289"/>
    </source>
</evidence>
<dbReference type="Pfam" id="PF00808">
    <property type="entry name" value="CBFD_NFYB_HMF"/>
    <property type="match status" value="1"/>
</dbReference>
<evidence type="ECO:0000313" key="9">
    <source>
        <dbReference type="EMBL" id="RXH90133.1"/>
    </source>
</evidence>
<evidence type="ECO:0000259" key="8">
    <source>
        <dbReference type="Pfam" id="PF24758"/>
    </source>
</evidence>
<dbReference type="PRINTS" id="PR00615">
    <property type="entry name" value="CCAATSUBUNTA"/>
</dbReference>
<dbReference type="PANTHER" id="PTHR11064:SF189">
    <property type="entry name" value="NUCLEAR TRANSCRIPTION FACTOR Y SUBUNIT B-2"/>
    <property type="match status" value="1"/>
</dbReference>
<dbReference type="GO" id="GO:0000978">
    <property type="term" value="F:RNA polymerase II cis-regulatory region sequence-specific DNA binding"/>
    <property type="evidence" value="ECO:0007669"/>
    <property type="project" value="TreeGrafter"/>
</dbReference>
<keyword evidence="10" id="KW-1185">Reference proteome</keyword>
<dbReference type="SUPFAM" id="SSF52058">
    <property type="entry name" value="L domain-like"/>
    <property type="match status" value="1"/>
</dbReference>
<feature type="compositionally biased region" description="Gly residues" evidence="6">
    <location>
        <begin position="155"/>
        <end position="171"/>
    </location>
</feature>
<dbReference type="InterPro" id="IPR032675">
    <property type="entry name" value="LRR_dom_sf"/>
</dbReference>
<dbReference type="InterPro" id="IPR055411">
    <property type="entry name" value="LRR_FXL15/At3g58940/PEG3-like"/>
</dbReference>
<dbReference type="EMBL" id="RDQH01000335">
    <property type="protein sequence ID" value="RXH90133.1"/>
    <property type="molecule type" value="Genomic_DNA"/>
</dbReference>
<dbReference type="InterPro" id="IPR003956">
    <property type="entry name" value="Transcrpt_fac_NFYB/HAP3_CS"/>
</dbReference>
<reference evidence="9 10" key="1">
    <citation type="submission" date="2018-10" db="EMBL/GenBank/DDBJ databases">
        <title>A high-quality apple genome assembly.</title>
        <authorList>
            <person name="Hu J."/>
        </authorList>
    </citation>
    <scope>NUCLEOTIDE SEQUENCE [LARGE SCALE GENOMIC DNA]</scope>
    <source>
        <strain evidence="10">cv. HFTH1</strain>
        <tissue evidence="9">Young leaf</tissue>
    </source>
</reference>
<dbReference type="InterPro" id="IPR009072">
    <property type="entry name" value="Histone-fold"/>
</dbReference>
<comment type="similarity">
    <text evidence="1">Belongs to the NFYB/HAP3 subunit family.</text>
</comment>
<evidence type="ECO:0000256" key="1">
    <source>
        <dbReference type="ARBA" id="ARBA00009053"/>
    </source>
</evidence>
<dbReference type="Proteomes" id="UP000290289">
    <property type="component" value="Chromosome 9"/>
</dbReference>
<feature type="domain" description="Transcription factor CBF/NF-Y/archaeal histone" evidence="7">
    <location>
        <begin position="1"/>
        <end position="55"/>
    </location>
</feature>
<evidence type="ECO:0000256" key="6">
    <source>
        <dbReference type="SAM" id="MobiDB-lite"/>
    </source>
</evidence>
<dbReference type="AlphaFoldDB" id="A0A498J8I8"/>
<name>A0A498J8I8_MALDO</name>
<protein>
    <submittedName>
        <fullName evidence="9">Uncharacterized protein</fullName>
    </submittedName>
</protein>
<organism evidence="9 10">
    <name type="scientific">Malus domestica</name>
    <name type="common">Apple</name>
    <name type="synonym">Pyrus malus</name>
    <dbReference type="NCBI Taxonomy" id="3750"/>
    <lineage>
        <taxon>Eukaryota</taxon>
        <taxon>Viridiplantae</taxon>
        <taxon>Streptophyta</taxon>
        <taxon>Embryophyta</taxon>
        <taxon>Tracheophyta</taxon>
        <taxon>Spermatophyta</taxon>
        <taxon>Magnoliopsida</taxon>
        <taxon>eudicotyledons</taxon>
        <taxon>Gunneridae</taxon>
        <taxon>Pentapetalae</taxon>
        <taxon>rosids</taxon>
        <taxon>fabids</taxon>
        <taxon>Rosales</taxon>
        <taxon>Rosaceae</taxon>
        <taxon>Amygdaloideae</taxon>
        <taxon>Maleae</taxon>
        <taxon>Malus</taxon>
    </lineage>
</organism>
<keyword evidence="3" id="KW-0238">DNA-binding</keyword>
<feature type="region of interest" description="Disordered" evidence="6">
    <location>
        <begin position="80"/>
        <end position="108"/>
    </location>
</feature>
<dbReference type="STRING" id="3750.A0A498J8I8"/>
<evidence type="ECO:0000256" key="3">
    <source>
        <dbReference type="ARBA" id="ARBA00023125"/>
    </source>
</evidence>
<dbReference type="Gene3D" id="1.10.20.10">
    <property type="entry name" value="Histone, subunit A"/>
    <property type="match status" value="1"/>
</dbReference>
<dbReference type="InterPro" id="IPR027113">
    <property type="entry name" value="Transc_fact_NFYB/HAP3"/>
</dbReference>
<sequence>MKKALPANAKISKDAKETVQECVSEFISFVTGEASDKCQREKRKTINGDDLLWAMTTLGFEEYVEPLKIYLQKYREMEGEKSTMGGGGGGREKDSSSGGGGAASGGGGGGGISSGISGGGYNGGYGGMVMMGHHNHHQGHVRGSGGGYQQNHMAMGGGGGRKSGGSSGGGNGGASVNNCINTITFQITNDYELVPSKSSSYLHVIVIVHFFVKVNITGSFSLKFPSKQWDRVWCLGSILDFDEGRDDENLDHDQHRKFINILKKCLELFEKDEQRKDTLDKLRVHITGYLYKEDANIVDKLLSCSFERNIKELDITLGRLFQSDWDSMQNYYCLSRMSFLDAKSLTTLSLRYMRIKNMHTSNEETMHRSLLPSLKTMSLKAVRFESDALFFLIQECPSIDLKFLEVKHCNARVIVVWDAPNLEPFTFISSSFSLLESIMLYDFCNLKHIVVHAQHLKRLHIYGSHDSLKATITAPNLVSFDFSGYLKSKISLKAPSLRETTISLNEFWDEDNLLNAFNRPWKYFPTLADFLKEFACSENVTLIVCNCKVIFPDEFRNTFSSPLPGLIMSLQLMASNPPRTETEYSDL</sequence>
<proteinExistence type="inferred from homology"/>
<dbReference type="GO" id="GO:0046982">
    <property type="term" value="F:protein heterodimerization activity"/>
    <property type="evidence" value="ECO:0007669"/>
    <property type="project" value="InterPro"/>
</dbReference>
<dbReference type="PROSITE" id="PS00685">
    <property type="entry name" value="NFYB_HAP3"/>
    <property type="match status" value="1"/>
</dbReference>
<evidence type="ECO:0000256" key="5">
    <source>
        <dbReference type="ARBA" id="ARBA00023163"/>
    </source>
</evidence>
<dbReference type="GO" id="GO:0016602">
    <property type="term" value="C:CCAAT-binding factor complex"/>
    <property type="evidence" value="ECO:0007669"/>
    <property type="project" value="InterPro"/>
</dbReference>
<dbReference type="InterPro" id="IPR003958">
    <property type="entry name" value="CBFA_NFYB_domain"/>
</dbReference>